<dbReference type="Proteomes" id="UP000293852">
    <property type="component" value="Unassembled WGS sequence"/>
</dbReference>
<dbReference type="OrthoDB" id="9764591at2"/>
<feature type="chain" id="PRO_5039488110" evidence="1">
    <location>
        <begin position="21"/>
        <end position="560"/>
    </location>
</feature>
<keyword evidence="1" id="KW-0732">Signal</keyword>
<dbReference type="GO" id="GO:0015833">
    <property type="term" value="P:peptide transport"/>
    <property type="evidence" value="ECO:0007669"/>
    <property type="project" value="TreeGrafter"/>
</dbReference>
<feature type="signal peptide" evidence="1">
    <location>
        <begin position="1"/>
        <end position="20"/>
    </location>
</feature>
<gene>
    <name evidence="3" type="ORF">EV386_2108</name>
</gene>
<evidence type="ECO:0000259" key="2">
    <source>
        <dbReference type="Pfam" id="PF00496"/>
    </source>
</evidence>
<dbReference type="RefSeq" id="WP_130414757.1">
    <property type="nucleotide sequence ID" value="NZ_SGWX01000001.1"/>
</dbReference>
<dbReference type="SUPFAM" id="SSF53850">
    <property type="entry name" value="Periplasmic binding protein-like II"/>
    <property type="match status" value="1"/>
</dbReference>
<dbReference type="Gene3D" id="3.40.190.10">
    <property type="entry name" value="Periplasmic binding protein-like II"/>
    <property type="match status" value="1"/>
</dbReference>
<dbReference type="InterPro" id="IPR039424">
    <property type="entry name" value="SBP_5"/>
</dbReference>
<comment type="caution">
    <text evidence="3">The sequence shown here is derived from an EMBL/GenBank/DDBJ whole genome shotgun (WGS) entry which is preliminary data.</text>
</comment>
<reference evidence="3 4" key="1">
    <citation type="submission" date="2019-02" db="EMBL/GenBank/DDBJ databases">
        <title>Sequencing the genomes of 1000 actinobacteria strains.</title>
        <authorList>
            <person name="Klenk H.-P."/>
        </authorList>
    </citation>
    <scope>NUCLEOTIDE SEQUENCE [LARGE SCALE GENOMIC DNA]</scope>
    <source>
        <strain evidence="3 4">DSM 16932</strain>
    </source>
</reference>
<proteinExistence type="predicted"/>
<name>A0A4Q7M4E9_9MICO</name>
<dbReference type="AlphaFoldDB" id="A0A4Q7M4E9"/>
<protein>
    <submittedName>
        <fullName evidence="3">Peptide/nickel transport system substrate-binding protein</fullName>
    </submittedName>
</protein>
<dbReference type="Gene3D" id="3.90.76.10">
    <property type="entry name" value="Dipeptide-binding Protein, Domain 1"/>
    <property type="match status" value="1"/>
</dbReference>
<dbReference type="GO" id="GO:1904680">
    <property type="term" value="F:peptide transmembrane transporter activity"/>
    <property type="evidence" value="ECO:0007669"/>
    <property type="project" value="TreeGrafter"/>
</dbReference>
<sequence length="560" mass="60030">MRSKIPAAVASATVAALLLAACGGGDDGAADGGGGGGGATAGAPLTIAKPDGAITTESNNPWVADASAMRLGYINAILEPLGIVNLINPSDPIQPWLASELTWNDDYTQLTATARDGVTWSDGEDFTADDIAYTYQLILDKPELNTAALPLESVTEDGDQVTLTFTDSVFVKQDKVLHRAIVPKHYVETLSDPSTDPMLDLVGTGPYALSQFTTQSVELQARDDYWGGDLAVPTLYYVSYNDNTALATALANGDADWAQAWLPNRQEAFLDHDPDHNIFWAPSGLAFDGLYVNTTEKPFNDPAFRRAVNMVIDRHKYQQIAREGGVPEITSVTGLPTPAGDPFISEEFKGVEFSVDVAGATKVLEDAGYTGVGTALVDPDGEPVTFDLSVPQGWSDYVTGISLIADDVKALGVTATLTTPDADTWWANKSNGEFDAILHWTDTGMTPYDIYSNTMDARWLKPIGEAADYNFGRFDSPEATAALDEFANATSDDERASALATAQSIFVNEVPVMPIASRPFITQFNTRNYVGWPSDDDPYINADPTQPTSVLILTKLKPAS</sequence>
<dbReference type="PANTHER" id="PTHR30290">
    <property type="entry name" value="PERIPLASMIC BINDING COMPONENT OF ABC TRANSPORTER"/>
    <property type="match status" value="1"/>
</dbReference>
<dbReference type="PANTHER" id="PTHR30290:SF82">
    <property type="entry name" value="ABC-TYPE DIPEPTIDE_OLIGOPEPTIDE TRANSPORT SYSTEM, PERIPLASMIC COMPONENT"/>
    <property type="match status" value="1"/>
</dbReference>
<evidence type="ECO:0000313" key="4">
    <source>
        <dbReference type="Proteomes" id="UP000293852"/>
    </source>
</evidence>
<evidence type="ECO:0000256" key="1">
    <source>
        <dbReference type="SAM" id="SignalP"/>
    </source>
</evidence>
<dbReference type="PROSITE" id="PS51257">
    <property type="entry name" value="PROKAR_LIPOPROTEIN"/>
    <property type="match status" value="1"/>
</dbReference>
<dbReference type="Pfam" id="PF00496">
    <property type="entry name" value="SBP_bac_5"/>
    <property type="match status" value="1"/>
</dbReference>
<feature type="domain" description="Solute-binding protein family 5" evidence="2">
    <location>
        <begin position="93"/>
        <end position="454"/>
    </location>
</feature>
<dbReference type="Gene3D" id="3.10.105.10">
    <property type="entry name" value="Dipeptide-binding Protein, Domain 3"/>
    <property type="match status" value="1"/>
</dbReference>
<dbReference type="InterPro" id="IPR000914">
    <property type="entry name" value="SBP_5_dom"/>
</dbReference>
<accession>A0A4Q7M4E9</accession>
<organism evidence="3 4">
    <name type="scientific">Xylanimonas ulmi</name>
    <dbReference type="NCBI Taxonomy" id="228973"/>
    <lineage>
        <taxon>Bacteria</taxon>
        <taxon>Bacillati</taxon>
        <taxon>Actinomycetota</taxon>
        <taxon>Actinomycetes</taxon>
        <taxon>Micrococcales</taxon>
        <taxon>Promicromonosporaceae</taxon>
        <taxon>Xylanimonas</taxon>
    </lineage>
</organism>
<keyword evidence="4" id="KW-1185">Reference proteome</keyword>
<dbReference type="EMBL" id="SGWX01000001">
    <property type="protein sequence ID" value="RZS61797.1"/>
    <property type="molecule type" value="Genomic_DNA"/>
</dbReference>
<dbReference type="CDD" id="cd08509">
    <property type="entry name" value="PBP2_TmCBP_oligosaccharides_like"/>
    <property type="match status" value="1"/>
</dbReference>
<evidence type="ECO:0000313" key="3">
    <source>
        <dbReference type="EMBL" id="RZS61797.1"/>
    </source>
</evidence>